<dbReference type="EMBL" id="NATQ01000030">
    <property type="protein sequence ID" value="OQX90749.1"/>
    <property type="molecule type" value="Genomic_DNA"/>
</dbReference>
<dbReference type="AlphaFoldDB" id="A0A1W9S1N8"/>
<sequence length="220" mass="24973">MKLFLKICGIIAFSLAVIWLLFLFMIFSGRVAPTGLYSYLKAITIVISLVSLLLAVFGTICGFIYFRRERSKLAIIGSISGILCVLFLVALLIAFFQVKSYIIEYAQNPERLSEIELNRSRCMQNQEQLELIANEFWRSDHPDASEDEILNINCGPGGDLVGIRKGRQFIYYITDMSVFDCPADEDPNDIDYQVSEVDENGFIHIICIDPKGKLEGHNRR</sequence>
<comment type="caution">
    <text evidence="2">The sequence shown here is derived from an EMBL/GenBank/DDBJ whole genome shotgun (WGS) entry which is preliminary data.</text>
</comment>
<keyword evidence="1" id="KW-1133">Transmembrane helix</keyword>
<accession>A0A1W9S1N8</accession>
<keyword evidence="1" id="KW-0472">Membrane</keyword>
<reference evidence="3" key="1">
    <citation type="submission" date="2017-03" db="EMBL/GenBank/DDBJ databases">
        <title>Novel pathways for hydrocarbon cycling and metabolic interdependencies in hydrothermal sediment communities.</title>
        <authorList>
            <person name="Dombrowski N."/>
            <person name="Seitz K."/>
            <person name="Teske A."/>
            <person name="Baker B."/>
        </authorList>
    </citation>
    <scope>NUCLEOTIDE SEQUENCE [LARGE SCALE GENOMIC DNA]</scope>
</reference>
<dbReference type="Proteomes" id="UP000192611">
    <property type="component" value="Unassembled WGS sequence"/>
</dbReference>
<feature type="transmembrane region" description="Helical" evidence="1">
    <location>
        <begin position="7"/>
        <end position="27"/>
    </location>
</feature>
<proteinExistence type="predicted"/>
<feature type="transmembrane region" description="Helical" evidence="1">
    <location>
        <begin position="73"/>
        <end position="96"/>
    </location>
</feature>
<protein>
    <submittedName>
        <fullName evidence="2">Uncharacterized protein</fullName>
    </submittedName>
</protein>
<evidence type="ECO:0000313" key="3">
    <source>
        <dbReference type="Proteomes" id="UP000192611"/>
    </source>
</evidence>
<feature type="transmembrane region" description="Helical" evidence="1">
    <location>
        <begin position="39"/>
        <end position="66"/>
    </location>
</feature>
<evidence type="ECO:0000256" key="1">
    <source>
        <dbReference type="SAM" id="Phobius"/>
    </source>
</evidence>
<keyword evidence="1" id="KW-0812">Transmembrane</keyword>
<organism evidence="2 3">
    <name type="scientific">Candidatus Coatesbacteria bacterium 4484_99</name>
    <dbReference type="NCBI Taxonomy" id="1970774"/>
    <lineage>
        <taxon>Bacteria</taxon>
        <taxon>Candidatus Coatesiibacteriota</taxon>
    </lineage>
</organism>
<evidence type="ECO:0000313" key="2">
    <source>
        <dbReference type="EMBL" id="OQX90749.1"/>
    </source>
</evidence>
<name>A0A1W9S1N8_9BACT</name>
<gene>
    <name evidence="2" type="ORF">B6D57_02150</name>
</gene>